<evidence type="ECO:0000256" key="6">
    <source>
        <dbReference type="ARBA" id="ARBA00022777"/>
    </source>
</evidence>
<evidence type="ECO:0000313" key="11">
    <source>
        <dbReference type="EMBL" id="ACS81614.1"/>
    </source>
</evidence>
<dbReference type="Pfam" id="PF00512">
    <property type="entry name" value="HisKA"/>
    <property type="match status" value="1"/>
</dbReference>
<dbReference type="InterPro" id="IPR036890">
    <property type="entry name" value="HATPase_C_sf"/>
</dbReference>
<dbReference type="CDD" id="cd00082">
    <property type="entry name" value="HisKA"/>
    <property type="match status" value="1"/>
</dbReference>
<dbReference type="InterPro" id="IPR004358">
    <property type="entry name" value="Sig_transdc_His_kin-like_C"/>
</dbReference>
<dbReference type="InterPro" id="IPR003594">
    <property type="entry name" value="HATPase_dom"/>
</dbReference>
<dbReference type="Pfam" id="PF02518">
    <property type="entry name" value="HATPase_c"/>
    <property type="match status" value="1"/>
</dbReference>
<evidence type="ECO:0000256" key="8">
    <source>
        <dbReference type="ARBA" id="ARBA00023012"/>
    </source>
</evidence>
<dbReference type="EMBL" id="CP001649">
    <property type="protein sequence ID" value="ACS81614.1"/>
    <property type="molecule type" value="Genomic_DNA"/>
</dbReference>
<dbReference type="SMART" id="SM00388">
    <property type="entry name" value="HisKA"/>
    <property type="match status" value="1"/>
</dbReference>
<dbReference type="CDD" id="cd00075">
    <property type="entry name" value="HATPase"/>
    <property type="match status" value="1"/>
</dbReference>
<dbReference type="KEGG" id="dsa:Desal_3568"/>
<keyword evidence="3" id="KW-0597">Phosphoprotein</keyword>
<organism evidence="11 12">
    <name type="scientific">Maridesulfovibrio salexigens (strain ATCC 14822 / DSM 2638 / NCIMB 8403 / VKM B-1763)</name>
    <name type="common">Desulfovibrio salexigens</name>
    <dbReference type="NCBI Taxonomy" id="526222"/>
    <lineage>
        <taxon>Bacteria</taxon>
        <taxon>Pseudomonadati</taxon>
        <taxon>Thermodesulfobacteriota</taxon>
        <taxon>Desulfovibrionia</taxon>
        <taxon>Desulfovibrionales</taxon>
        <taxon>Desulfovibrionaceae</taxon>
        <taxon>Maridesulfovibrio</taxon>
    </lineage>
</organism>
<protein>
    <recommendedName>
        <fullName evidence="2">histidine kinase</fullName>
        <ecNumber evidence="2">2.7.13.3</ecNumber>
    </recommendedName>
</protein>
<dbReference type="PANTHER" id="PTHR43065:SF10">
    <property type="entry name" value="PEROXIDE STRESS-ACTIVATED HISTIDINE KINASE MAK3"/>
    <property type="match status" value="1"/>
</dbReference>
<dbReference type="Gene3D" id="1.10.287.130">
    <property type="match status" value="1"/>
</dbReference>
<dbReference type="RefSeq" id="WP_015853430.1">
    <property type="nucleotide sequence ID" value="NC_012881.1"/>
</dbReference>
<feature type="domain" description="PAC" evidence="10">
    <location>
        <begin position="204"/>
        <end position="259"/>
    </location>
</feature>
<dbReference type="InterPro" id="IPR035965">
    <property type="entry name" value="PAS-like_dom_sf"/>
</dbReference>
<evidence type="ECO:0000256" key="5">
    <source>
        <dbReference type="ARBA" id="ARBA00022741"/>
    </source>
</evidence>
<keyword evidence="6 11" id="KW-0418">Kinase</keyword>
<dbReference type="GO" id="GO:0005524">
    <property type="term" value="F:ATP binding"/>
    <property type="evidence" value="ECO:0007669"/>
    <property type="project" value="UniProtKB-KW"/>
</dbReference>
<dbReference type="eggNOG" id="COG4191">
    <property type="taxonomic scope" value="Bacteria"/>
</dbReference>
<keyword evidence="7" id="KW-0067">ATP-binding</keyword>
<dbReference type="SUPFAM" id="SSF47384">
    <property type="entry name" value="Homodimeric domain of signal transducing histidine kinase"/>
    <property type="match status" value="1"/>
</dbReference>
<dbReference type="SUPFAM" id="SSF55785">
    <property type="entry name" value="PYP-like sensor domain (PAS domain)"/>
    <property type="match status" value="1"/>
</dbReference>
<evidence type="ECO:0000256" key="7">
    <source>
        <dbReference type="ARBA" id="ARBA00022840"/>
    </source>
</evidence>
<dbReference type="InterPro" id="IPR000700">
    <property type="entry name" value="PAS-assoc_C"/>
</dbReference>
<feature type="domain" description="Histidine kinase" evidence="9">
    <location>
        <begin position="272"/>
        <end position="479"/>
    </location>
</feature>
<dbReference type="PRINTS" id="PR00344">
    <property type="entry name" value="BCTRLSENSOR"/>
</dbReference>
<dbReference type="InterPro" id="IPR003661">
    <property type="entry name" value="HisK_dim/P_dom"/>
</dbReference>
<evidence type="ECO:0000256" key="3">
    <source>
        <dbReference type="ARBA" id="ARBA00022553"/>
    </source>
</evidence>
<evidence type="ECO:0000259" key="10">
    <source>
        <dbReference type="PROSITE" id="PS50113"/>
    </source>
</evidence>
<evidence type="ECO:0000256" key="4">
    <source>
        <dbReference type="ARBA" id="ARBA00022679"/>
    </source>
</evidence>
<dbReference type="Proteomes" id="UP000002601">
    <property type="component" value="Chromosome"/>
</dbReference>
<dbReference type="AlphaFoldDB" id="C6BTD3"/>
<dbReference type="STRING" id="526222.Desal_3568"/>
<dbReference type="Gene3D" id="3.30.450.20">
    <property type="entry name" value="PAS domain"/>
    <property type="match status" value="1"/>
</dbReference>
<dbReference type="OrthoDB" id="1931120at2"/>
<dbReference type="PROSITE" id="PS50109">
    <property type="entry name" value="HIS_KIN"/>
    <property type="match status" value="1"/>
</dbReference>
<accession>C6BTD3</accession>
<dbReference type="NCBIfam" id="TIGR00229">
    <property type="entry name" value="sensory_box"/>
    <property type="match status" value="1"/>
</dbReference>
<dbReference type="PROSITE" id="PS50113">
    <property type="entry name" value="PAC"/>
    <property type="match status" value="1"/>
</dbReference>
<keyword evidence="12" id="KW-1185">Reference proteome</keyword>
<dbReference type="Gene3D" id="3.30.565.10">
    <property type="entry name" value="Histidine kinase-like ATPase, C-terminal domain"/>
    <property type="match status" value="1"/>
</dbReference>
<evidence type="ECO:0000256" key="1">
    <source>
        <dbReference type="ARBA" id="ARBA00000085"/>
    </source>
</evidence>
<dbReference type="InterPro" id="IPR036097">
    <property type="entry name" value="HisK_dim/P_sf"/>
</dbReference>
<dbReference type="SUPFAM" id="SSF55874">
    <property type="entry name" value="ATPase domain of HSP90 chaperone/DNA topoisomerase II/histidine kinase"/>
    <property type="match status" value="1"/>
</dbReference>
<proteinExistence type="predicted"/>
<dbReference type="HOGENOM" id="CLU_000445_114_39_7"/>
<name>C6BTD3_MARSD</name>
<keyword evidence="8" id="KW-0902">Two-component regulatory system</keyword>
<dbReference type="GO" id="GO:0000155">
    <property type="term" value="F:phosphorelay sensor kinase activity"/>
    <property type="evidence" value="ECO:0007669"/>
    <property type="project" value="InterPro"/>
</dbReference>
<sequence>MLGDFIDIKKDCIGIVGRSFALSALSLLLHESSREAAGVSIEAGVLIDEAGSPLQDGHDFPLYADVGSMLSAHPAIEMVFELSGEPELVGSLRASLPPEVALVELPAARFFLRLHATDRLWIACKANLMQTQALFKSVVDQFPEDIMIVGSDGLILDCNNHFAERAKASIAELQGRNPLKYYDSLSSLCPLKGGYIDVPAMQRHNEELMFSESDEHGKMQYYRLYVYPIIEEGSDNVVQLVVICRNITERTMIEQRLQQSERMATVGELSAYIAHEIRNPLMAMGGFAKVLIKDESIDAPGREKIQIILEEAQRLDRLLKSILSFVRSRDVEKNNIDVNRVAADAMQLLSLGCQLQEIEVEMDLDPFHPLGVGGAEQVRQCLINLVKNSMEAMPEGGRLKISSGISGKHVWLEVRDSGPGISDDIRSHVFDPFYSSKVNGNGLGLPMVKKIMEEFGGGVELASRPGKGTSVALLLRKAPVA</sequence>
<dbReference type="EC" id="2.7.13.3" evidence="2"/>
<evidence type="ECO:0000313" key="12">
    <source>
        <dbReference type="Proteomes" id="UP000002601"/>
    </source>
</evidence>
<evidence type="ECO:0000256" key="2">
    <source>
        <dbReference type="ARBA" id="ARBA00012438"/>
    </source>
</evidence>
<gene>
    <name evidence="11" type="ordered locus">Desal_3568</name>
</gene>
<dbReference type="SMART" id="SM00387">
    <property type="entry name" value="HATPase_c"/>
    <property type="match status" value="1"/>
</dbReference>
<keyword evidence="5" id="KW-0547">Nucleotide-binding</keyword>
<evidence type="ECO:0000259" key="9">
    <source>
        <dbReference type="PROSITE" id="PS50109"/>
    </source>
</evidence>
<comment type="catalytic activity">
    <reaction evidence="1">
        <text>ATP + protein L-histidine = ADP + protein N-phospho-L-histidine.</text>
        <dbReference type="EC" id="2.7.13.3"/>
    </reaction>
</comment>
<dbReference type="InterPro" id="IPR000014">
    <property type="entry name" value="PAS"/>
</dbReference>
<dbReference type="PANTHER" id="PTHR43065">
    <property type="entry name" value="SENSOR HISTIDINE KINASE"/>
    <property type="match status" value="1"/>
</dbReference>
<keyword evidence="4" id="KW-0808">Transferase</keyword>
<dbReference type="InterPro" id="IPR005467">
    <property type="entry name" value="His_kinase_dom"/>
</dbReference>
<reference evidence="11 12" key="1">
    <citation type="submission" date="2009-06" db="EMBL/GenBank/DDBJ databases">
        <title>Complete sequence of Desulfovibrio salexigens DSM 2638.</title>
        <authorList>
            <consortium name="US DOE Joint Genome Institute"/>
            <person name="Lucas S."/>
            <person name="Copeland A."/>
            <person name="Lapidus A."/>
            <person name="Glavina del Rio T."/>
            <person name="Tice H."/>
            <person name="Bruce D."/>
            <person name="Goodwin L."/>
            <person name="Pitluck S."/>
            <person name="Munk A.C."/>
            <person name="Brettin T."/>
            <person name="Detter J.C."/>
            <person name="Han C."/>
            <person name="Tapia R."/>
            <person name="Larimer F."/>
            <person name="Land M."/>
            <person name="Hauser L."/>
            <person name="Kyrpides N."/>
            <person name="Anderson I."/>
            <person name="Wall J.D."/>
            <person name="Arkin A.P."/>
            <person name="Dehal P."/>
            <person name="Chivian D."/>
            <person name="Giles B."/>
            <person name="Hazen T.C."/>
        </authorList>
    </citation>
    <scope>NUCLEOTIDE SEQUENCE [LARGE SCALE GENOMIC DNA]</scope>
    <source>
        <strain evidence="12">ATCC 14822 / DSM 2638 / NCIMB 8403 / VKM B-1763</strain>
    </source>
</reference>